<dbReference type="Proteomes" id="UP001360560">
    <property type="component" value="Unassembled WGS sequence"/>
</dbReference>
<comment type="similarity">
    <text evidence="1 3">Belongs to the short-chain dehydrogenases/reductases (SDR) family.</text>
</comment>
<dbReference type="PANTHER" id="PTHR43976:SF16">
    <property type="entry name" value="SHORT-CHAIN DEHYDROGENASE_REDUCTASE FAMILY PROTEIN"/>
    <property type="match status" value="1"/>
</dbReference>
<evidence type="ECO:0000313" key="5">
    <source>
        <dbReference type="EMBL" id="GMM37048.1"/>
    </source>
</evidence>
<feature type="signal peptide" evidence="4">
    <location>
        <begin position="1"/>
        <end position="19"/>
    </location>
</feature>
<dbReference type="Gene3D" id="3.40.50.720">
    <property type="entry name" value="NAD(P)-binding Rossmann-like Domain"/>
    <property type="match status" value="1"/>
</dbReference>
<evidence type="ECO:0000256" key="1">
    <source>
        <dbReference type="ARBA" id="ARBA00006484"/>
    </source>
</evidence>
<proteinExistence type="inferred from homology"/>
<dbReference type="PANTHER" id="PTHR43976">
    <property type="entry name" value="SHORT CHAIN DEHYDROGENASE"/>
    <property type="match status" value="1"/>
</dbReference>
<dbReference type="AlphaFoldDB" id="A0AAV5QSC9"/>
<dbReference type="SUPFAM" id="SSF51735">
    <property type="entry name" value="NAD(P)-binding Rossmann-fold domains"/>
    <property type="match status" value="1"/>
</dbReference>
<dbReference type="RefSeq" id="XP_064854044.1">
    <property type="nucleotide sequence ID" value="XM_064997972.1"/>
</dbReference>
<keyword evidence="2" id="KW-0560">Oxidoreductase</keyword>
<dbReference type="GO" id="GO:0016491">
    <property type="term" value="F:oxidoreductase activity"/>
    <property type="evidence" value="ECO:0007669"/>
    <property type="project" value="UniProtKB-KW"/>
</dbReference>
<dbReference type="PRINTS" id="PR00081">
    <property type="entry name" value="GDHRDH"/>
</dbReference>
<evidence type="ECO:0000256" key="2">
    <source>
        <dbReference type="ARBA" id="ARBA00023002"/>
    </source>
</evidence>
<dbReference type="GeneID" id="90075023"/>
<dbReference type="InterPro" id="IPR051911">
    <property type="entry name" value="SDR_oxidoreductase"/>
</dbReference>
<name>A0AAV5QSC9_9ASCO</name>
<keyword evidence="6" id="KW-1185">Reference proteome</keyword>
<gene>
    <name evidence="5" type="ORF">DASC09_043730</name>
</gene>
<evidence type="ECO:0000313" key="6">
    <source>
        <dbReference type="Proteomes" id="UP001360560"/>
    </source>
</evidence>
<protein>
    <submittedName>
        <fullName evidence="5">Uncharacterized protein</fullName>
    </submittedName>
</protein>
<reference evidence="5 6" key="1">
    <citation type="journal article" date="2023" name="Elife">
        <title>Identification of key yeast species and microbe-microbe interactions impacting larval growth of Drosophila in the wild.</title>
        <authorList>
            <person name="Mure A."/>
            <person name="Sugiura Y."/>
            <person name="Maeda R."/>
            <person name="Honda K."/>
            <person name="Sakurai N."/>
            <person name="Takahashi Y."/>
            <person name="Watada M."/>
            <person name="Katoh T."/>
            <person name="Gotoh A."/>
            <person name="Gotoh Y."/>
            <person name="Taniguchi I."/>
            <person name="Nakamura K."/>
            <person name="Hayashi T."/>
            <person name="Katayama T."/>
            <person name="Uemura T."/>
            <person name="Hattori Y."/>
        </authorList>
    </citation>
    <scope>NUCLEOTIDE SEQUENCE [LARGE SCALE GENOMIC DNA]</scope>
    <source>
        <strain evidence="5 6">SC-9</strain>
    </source>
</reference>
<sequence>MTLTWFITGASSGLGLALAKTALAKGDKVIGTSRESSRLAEIVSQGAIPLTFNSSDSPQVINSIISDVFKKHGPIDVVVNNAGYGEIGIFEEIDYPTIENQYQVNVFAPIKVLQGFLPYLRSQKSGLIINVGSVAAFGSDPISGIYGSTKAAIKKLSASIDSEVKEFGIRVIVVEPGPFRTPIVKNYSEQGVFKDRSTIKDYDESRKMVDMFFSHINQASGDPNRFGKALVKLAHREEEFKESIPCVLALGEYTYERKNGVFADELEEMKKYKNVTFSTDNPDM</sequence>
<dbReference type="InterPro" id="IPR036291">
    <property type="entry name" value="NAD(P)-bd_dom_sf"/>
</dbReference>
<feature type="chain" id="PRO_5043349525" evidence="4">
    <location>
        <begin position="20"/>
        <end position="284"/>
    </location>
</feature>
<dbReference type="CDD" id="cd05374">
    <property type="entry name" value="17beta-HSD-like_SDR_c"/>
    <property type="match status" value="1"/>
</dbReference>
<organism evidence="5 6">
    <name type="scientific">Saccharomycopsis crataegensis</name>
    <dbReference type="NCBI Taxonomy" id="43959"/>
    <lineage>
        <taxon>Eukaryota</taxon>
        <taxon>Fungi</taxon>
        <taxon>Dikarya</taxon>
        <taxon>Ascomycota</taxon>
        <taxon>Saccharomycotina</taxon>
        <taxon>Saccharomycetes</taxon>
        <taxon>Saccharomycopsidaceae</taxon>
        <taxon>Saccharomycopsis</taxon>
    </lineage>
</organism>
<accession>A0AAV5QSC9</accession>
<dbReference type="PRINTS" id="PR00080">
    <property type="entry name" value="SDRFAMILY"/>
</dbReference>
<comment type="caution">
    <text evidence="5">The sequence shown here is derived from an EMBL/GenBank/DDBJ whole genome shotgun (WGS) entry which is preliminary data.</text>
</comment>
<dbReference type="EMBL" id="BTFZ01000011">
    <property type="protein sequence ID" value="GMM37048.1"/>
    <property type="molecule type" value="Genomic_DNA"/>
</dbReference>
<evidence type="ECO:0000256" key="3">
    <source>
        <dbReference type="RuleBase" id="RU000363"/>
    </source>
</evidence>
<dbReference type="InterPro" id="IPR002347">
    <property type="entry name" value="SDR_fam"/>
</dbReference>
<evidence type="ECO:0000256" key="4">
    <source>
        <dbReference type="SAM" id="SignalP"/>
    </source>
</evidence>
<dbReference type="Pfam" id="PF00106">
    <property type="entry name" value="adh_short"/>
    <property type="match status" value="1"/>
</dbReference>
<keyword evidence="4" id="KW-0732">Signal</keyword>